<evidence type="ECO:0000313" key="1">
    <source>
        <dbReference type="EMBL" id="GIL85179.1"/>
    </source>
</evidence>
<feature type="non-terminal residue" evidence="1">
    <location>
        <position position="115"/>
    </location>
</feature>
<comment type="caution">
    <text evidence="1">The sequence shown here is derived from an EMBL/GenBank/DDBJ whole genome shotgun (WGS) entry which is preliminary data.</text>
</comment>
<keyword evidence="2" id="KW-1185">Reference proteome</keyword>
<dbReference type="AlphaFoldDB" id="A0A8J4CRD5"/>
<protein>
    <submittedName>
        <fullName evidence="1">Uncharacterized protein</fullName>
    </submittedName>
</protein>
<gene>
    <name evidence="1" type="ORF">Vretifemale_13765</name>
</gene>
<accession>A0A8J4CRD5</accession>
<dbReference type="Proteomes" id="UP000747110">
    <property type="component" value="Unassembled WGS sequence"/>
</dbReference>
<reference evidence="1" key="1">
    <citation type="journal article" date="2021" name="Proc. Natl. Acad. Sci. U.S.A.">
        <title>Three genomes in the algal genus Volvox reveal the fate of a haploid sex-determining region after a transition to homothallism.</title>
        <authorList>
            <person name="Yamamoto K."/>
            <person name="Hamaji T."/>
            <person name="Kawai-Toyooka H."/>
            <person name="Matsuzaki R."/>
            <person name="Takahashi F."/>
            <person name="Nishimura Y."/>
            <person name="Kawachi M."/>
            <person name="Noguchi H."/>
            <person name="Minakuchi Y."/>
            <person name="Umen J.G."/>
            <person name="Toyoda A."/>
            <person name="Nozaki H."/>
        </authorList>
    </citation>
    <scope>NUCLEOTIDE SEQUENCE</scope>
    <source>
        <strain evidence="1">NIES-3786</strain>
    </source>
</reference>
<dbReference type="EMBL" id="BNCP01000032">
    <property type="protein sequence ID" value="GIL85179.1"/>
    <property type="molecule type" value="Genomic_DNA"/>
</dbReference>
<proteinExistence type="predicted"/>
<name>A0A8J4CRD5_9CHLO</name>
<sequence length="115" mass="12452">MDSTPKDKRRHQNGLCGGICPRSKTHSIAGQKALDCTSCCTTAHLASHPTCTTHIIPVDESNVRHPVSYMDGSNIRHPVSYMDGATYGSPCRTWMRAMYGRQNSGLQGQCGGGDK</sequence>
<organism evidence="1 2">
    <name type="scientific">Volvox reticuliferus</name>
    <dbReference type="NCBI Taxonomy" id="1737510"/>
    <lineage>
        <taxon>Eukaryota</taxon>
        <taxon>Viridiplantae</taxon>
        <taxon>Chlorophyta</taxon>
        <taxon>core chlorophytes</taxon>
        <taxon>Chlorophyceae</taxon>
        <taxon>CS clade</taxon>
        <taxon>Chlamydomonadales</taxon>
        <taxon>Volvocaceae</taxon>
        <taxon>Volvox</taxon>
    </lineage>
</organism>
<evidence type="ECO:0000313" key="2">
    <source>
        <dbReference type="Proteomes" id="UP000747110"/>
    </source>
</evidence>